<keyword evidence="8" id="KW-1185">Reference proteome</keyword>
<reference evidence="7 8" key="1">
    <citation type="journal article" date="2011" name="J. Bacteriol.">
        <title>Complete genome sequence of the industrial strain Ketogulonicigenium vulgare WSH-001.</title>
        <authorList>
            <person name="Liu L."/>
            <person name="Li Y."/>
            <person name="Zhang J."/>
            <person name="Zhou Z."/>
            <person name="Liu J."/>
            <person name="Li X."/>
            <person name="Zhou J."/>
            <person name="Du G."/>
            <person name="Wang L."/>
            <person name="Chen J."/>
        </authorList>
    </citation>
    <scope>NUCLEOTIDE SEQUENCE [LARGE SCALE GENOMIC DNA]</scope>
    <source>
        <strain evidence="7 8">WSH-001</strain>
    </source>
</reference>
<dbReference type="PATRIC" id="fig|759362.5.peg.1280"/>
<protein>
    <recommendedName>
        <fullName evidence="6">Translocation and assembly module TamB C-terminal domain-containing protein</fullName>
    </recommendedName>
</protein>
<evidence type="ECO:0000256" key="4">
    <source>
        <dbReference type="ARBA" id="ARBA00023136"/>
    </source>
</evidence>
<evidence type="ECO:0000256" key="2">
    <source>
        <dbReference type="ARBA" id="ARBA00022692"/>
    </source>
</evidence>
<keyword evidence="3" id="KW-1133">Transmembrane helix</keyword>
<dbReference type="GO" id="GO:0097347">
    <property type="term" value="C:TAM protein secretion complex"/>
    <property type="evidence" value="ECO:0007669"/>
    <property type="project" value="TreeGrafter"/>
</dbReference>
<dbReference type="PANTHER" id="PTHR36985:SF1">
    <property type="entry name" value="TRANSLOCATION AND ASSEMBLY MODULE SUBUNIT TAMB"/>
    <property type="match status" value="1"/>
</dbReference>
<feature type="domain" description="Translocation and assembly module TamB C-terminal" evidence="6">
    <location>
        <begin position="1019"/>
        <end position="1369"/>
    </location>
</feature>
<evidence type="ECO:0000259" key="6">
    <source>
        <dbReference type="Pfam" id="PF04357"/>
    </source>
</evidence>
<dbReference type="PANTHER" id="PTHR36985">
    <property type="entry name" value="TRANSLOCATION AND ASSEMBLY MODULE SUBUNIT TAMB"/>
    <property type="match status" value="1"/>
</dbReference>
<dbReference type="Pfam" id="PF04357">
    <property type="entry name" value="TamB"/>
    <property type="match status" value="1"/>
</dbReference>
<accession>F9Y7F5</accession>
<sequence length="1369" mass="138883">MKRHHLIAAFLGTSAVLALTSGLYAQTAEQDRDPGFLAGLIENSLSGAGRNVQIDGFRGLLSSRATIERITIADDDGVWLIAEDLVMDWNRGALFQGRLAVNELGAARVAVLRAPVNNDPGAAPSPEAAPFSLPDLPVSVEVGSLNLERIELGDSFLGEEIIASLTGDASLSGGAGDVRIDAYLLETRQGSLQLSGSYSNATRQLMMNLHLQEPEGGILADLANLPGAPSVDLQLAGTGPIDNYSADLTLATAGVERISGTGGVQTVTAEDGSEVGQQFALDITGDMTALLPADYHDFFGQQSTISAQGTRLAAGGFSLPQLAIKTRAFDLQGNAEIDATGWPSSFALRGIIADVDGPVVLPAGEGVTLGRADLDISFDAATGDRWTADVSVTDLDTPTARIPAIILTGGGVIDPAGGGTSFTADLDYAASGVQTNDPALNEALGDTISGRLALIGAADQPFRIESFSVNGPGITADLTGEVDLRESLVADAQLSLQAEDLSRFAALAGLDLGGGADLTIDARYVAADLATNVTITGTTTDLRTGIAEIDPLLAGQSQLLIEAARDTAGTRIPRLEITGPQLSATGQANVTSGASSASVEARLNDLGLVIDGITGPALVNLSGMRTADGAVNARASGSVPGGNLTFTGALPANSDTVQINLTADLSDVAPYAARFGQTVSGGGRISVQGTATTDGSRADLMLDIGTNSVAIGNPQIDPLLVGSGTLTGRILRSDINTVALQDIAVNLPVTSATLAGTITNLMSDPAFEGDIRANVPDLAPFSGLAGQSLRGGASATISGRALASAAGFDLNLSAQAVDVDPGIPAVANLLRGTGTISGRAVRGDQGGLELSGVNVAFPNFTITGNLSGAGSAGTANFDARLANIGLFTPEFSGPVTATGTAALNEAGQWVINTSAQGPGNTTATLTGSVTPSGPVNLQLRGDAPLSFANGFIDPMRLDGRAAFDLAVNGAPALENVSGQVRLSNGRLAVPAASQSLNDIGGTITLSGGRTQIDMSAGVDDGGRFVLTGPVTLAAPYNGDLVLDLQGVSRRDPLLYSTSASGRITMRGPLAGGATIAGLIDLGPTEVQVPSSSVGALGSLPEVQHIGAMAAVRQTLERAGLSLSGGEAGASSGGGGGGAAYPLDVTVRAPGRIFIRGRGLDAELGGELRVTGTTANIIPSGQFSLVRGRLSILQQRFDLTEGSVTLEGDFNPVLRLVAQTQTSSGTVVDVTVEGSISEPTVTFSSSPQLPQDEVIAQLLFGRDLSSLSAFQAVQLAAAVGTLMGVGGGGIVEDLRAGAGLDDLDFTQDDEGNAAVRAGKYLSDNIYTDVTVGSNETTINLNLELTDEVTVKGSASSGGDTGLGIFYERDY</sequence>
<keyword evidence="2" id="KW-0812">Transmembrane</keyword>
<dbReference type="eggNOG" id="COG2911">
    <property type="taxonomic scope" value="Bacteria"/>
</dbReference>
<dbReference type="EMBL" id="CP002018">
    <property type="protein sequence ID" value="AEM41083.1"/>
    <property type="molecule type" value="Genomic_DNA"/>
</dbReference>
<evidence type="ECO:0000313" key="8">
    <source>
        <dbReference type="Proteomes" id="UP000000692"/>
    </source>
</evidence>
<dbReference type="Proteomes" id="UP000000692">
    <property type="component" value="Chromosome"/>
</dbReference>
<name>F9Y7F5_KETVW</name>
<organism evidence="7 8">
    <name type="scientific">Ketogulonicigenium vulgare (strain WSH-001)</name>
    <dbReference type="NCBI Taxonomy" id="759362"/>
    <lineage>
        <taxon>Bacteria</taxon>
        <taxon>Pseudomonadati</taxon>
        <taxon>Pseudomonadota</taxon>
        <taxon>Alphaproteobacteria</taxon>
        <taxon>Rhodobacterales</taxon>
        <taxon>Roseobacteraceae</taxon>
        <taxon>Ketogulonicigenium</taxon>
    </lineage>
</organism>
<dbReference type="GO" id="GO:0009306">
    <property type="term" value="P:protein secretion"/>
    <property type="evidence" value="ECO:0007669"/>
    <property type="project" value="InterPro"/>
</dbReference>
<dbReference type="InterPro" id="IPR007452">
    <property type="entry name" value="TamB_C"/>
</dbReference>
<dbReference type="HOGENOM" id="CLU_002202_0_0_5"/>
<feature type="signal peptide" evidence="5">
    <location>
        <begin position="1"/>
        <end position="25"/>
    </location>
</feature>
<dbReference type="OrthoDB" id="7784409at2"/>
<dbReference type="RefSeq" id="WP_013384548.1">
    <property type="nucleotide sequence ID" value="NC_017384.1"/>
</dbReference>
<dbReference type="KEGG" id="kvl:KVU_1244"/>
<proteinExistence type="predicted"/>
<evidence type="ECO:0000313" key="7">
    <source>
        <dbReference type="EMBL" id="AEM41083.1"/>
    </source>
</evidence>
<feature type="chain" id="PRO_5003395722" description="Translocation and assembly module TamB C-terminal domain-containing protein" evidence="5">
    <location>
        <begin position="26"/>
        <end position="1369"/>
    </location>
</feature>
<dbReference type="GO" id="GO:0005886">
    <property type="term" value="C:plasma membrane"/>
    <property type="evidence" value="ECO:0007669"/>
    <property type="project" value="InterPro"/>
</dbReference>
<evidence type="ECO:0000256" key="3">
    <source>
        <dbReference type="ARBA" id="ARBA00022989"/>
    </source>
</evidence>
<keyword evidence="5" id="KW-0732">Signal</keyword>
<evidence type="ECO:0000256" key="1">
    <source>
        <dbReference type="ARBA" id="ARBA00004167"/>
    </source>
</evidence>
<comment type="subcellular location">
    <subcellularLocation>
        <location evidence="1">Membrane</location>
        <topology evidence="1">Single-pass membrane protein</topology>
    </subcellularLocation>
</comment>
<gene>
    <name evidence="7" type="ordered locus">KVU_1244</name>
</gene>
<keyword evidence="4" id="KW-0472">Membrane</keyword>
<evidence type="ECO:0000256" key="5">
    <source>
        <dbReference type="SAM" id="SignalP"/>
    </source>
</evidence>